<keyword evidence="1" id="KW-0969">Cilium</keyword>
<name>A0A941FMM7_9BACI</name>
<proteinExistence type="predicted"/>
<accession>A0A941FMM7</accession>
<gene>
    <name evidence="1" type="ORF">KEH51_05655</name>
</gene>
<evidence type="ECO:0000313" key="2">
    <source>
        <dbReference type="Proteomes" id="UP000680045"/>
    </source>
</evidence>
<reference evidence="1" key="1">
    <citation type="submission" date="2021-04" db="EMBL/GenBank/DDBJ databases">
        <title>Whole genome sequencing of Enterococci isolates from hospitalized patients.</title>
        <authorList>
            <person name="Ogoti B.M."/>
            <person name="Onyambu F.G."/>
        </authorList>
    </citation>
    <scope>NUCLEOTIDE SEQUENCE</scope>
    <source>
        <strain evidence="1">242</strain>
    </source>
</reference>
<dbReference type="AlphaFoldDB" id="A0A941FMM7"/>
<dbReference type="Proteomes" id="UP000680045">
    <property type="component" value="Unassembled WGS sequence"/>
</dbReference>
<keyword evidence="1" id="KW-0282">Flagellum</keyword>
<protein>
    <submittedName>
        <fullName evidence="1">Flagellar biosynthesis anti-sigma factor FlgM</fullName>
    </submittedName>
</protein>
<comment type="caution">
    <text evidence="1">The sequence shown here is derived from an EMBL/GenBank/DDBJ whole genome shotgun (WGS) entry which is preliminary data.</text>
</comment>
<keyword evidence="1" id="KW-0966">Cell projection</keyword>
<sequence>MKINNVGMTGVNPYNLQVNKKGISRNQRSNPRIKLKFLQRQKEMQQESKMIAARQAKVDELKIQIEKEIIN</sequence>
<dbReference type="EMBL" id="JAGTPW010000007">
    <property type="protein sequence ID" value="MBR8644305.1"/>
    <property type="molecule type" value="Genomic_DNA"/>
</dbReference>
<organism evidence="1 2">
    <name type="scientific">Peribacillus frigoritolerans</name>
    <dbReference type="NCBI Taxonomy" id="450367"/>
    <lineage>
        <taxon>Bacteria</taxon>
        <taxon>Bacillati</taxon>
        <taxon>Bacillota</taxon>
        <taxon>Bacilli</taxon>
        <taxon>Bacillales</taxon>
        <taxon>Bacillaceae</taxon>
        <taxon>Peribacillus</taxon>
    </lineage>
</organism>
<evidence type="ECO:0000313" key="1">
    <source>
        <dbReference type="EMBL" id="MBR8644305.1"/>
    </source>
</evidence>